<evidence type="ECO:0000256" key="3">
    <source>
        <dbReference type="ARBA" id="ARBA00023163"/>
    </source>
</evidence>
<dbReference type="Proteomes" id="UP000199701">
    <property type="component" value="Unassembled WGS sequence"/>
</dbReference>
<dbReference type="InterPro" id="IPR036390">
    <property type="entry name" value="WH_DNA-bd_sf"/>
</dbReference>
<dbReference type="SUPFAM" id="SSF46785">
    <property type="entry name" value="Winged helix' DNA-binding domain"/>
    <property type="match status" value="1"/>
</dbReference>
<evidence type="ECO:0000256" key="2">
    <source>
        <dbReference type="ARBA" id="ARBA00023125"/>
    </source>
</evidence>
<dbReference type="InterPro" id="IPR023187">
    <property type="entry name" value="Tscrpt_reg_MarR-type_CS"/>
</dbReference>
<keyword evidence="1" id="KW-0805">Transcription regulation</keyword>
<dbReference type="InterPro" id="IPR036388">
    <property type="entry name" value="WH-like_DNA-bd_sf"/>
</dbReference>
<proteinExistence type="predicted"/>
<evidence type="ECO:0000313" key="6">
    <source>
        <dbReference type="Proteomes" id="UP000199701"/>
    </source>
</evidence>
<dbReference type="PROSITE" id="PS01117">
    <property type="entry name" value="HTH_MARR_1"/>
    <property type="match status" value="1"/>
</dbReference>
<dbReference type="SMART" id="SM00347">
    <property type="entry name" value="HTH_MARR"/>
    <property type="match status" value="1"/>
</dbReference>
<dbReference type="RefSeq" id="WP_092453589.1">
    <property type="nucleotide sequence ID" value="NZ_FOJI01000007.1"/>
</dbReference>
<dbReference type="GO" id="GO:0003700">
    <property type="term" value="F:DNA-binding transcription factor activity"/>
    <property type="evidence" value="ECO:0007669"/>
    <property type="project" value="InterPro"/>
</dbReference>
<dbReference type="OrthoDB" id="9808725at2"/>
<evidence type="ECO:0000313" key="5">
    <source>
        <dbReference type="EMBL" id="SEW22724.1"/>
    </source>
</evidence>
<dbReference type="PROSITE" id="PS50995">
    <property type="entry name" value="HTH_MARR_2"/>
    <property type="match status" value="1"/>
</dbReference>
<evidence type="ECO:0000256" key="1">
    <source>
        <dbReference type="ARBA" id="ARBA00023015"/>
    </source>
</evidence>
<feature type="domain" description="HTH marR-type" evidence="4">
    <location>
        <begin position="1"/>
        <end position="134"/>
    </location>
</feature>
<keyword evidence="3" id="KW-0804">Transcription</keyword>
<dbReference type="InterPro" id="IPR000835">
    <property type="entry name" value="HTH_MarR-typ"/>
</dbReference>
<dbReference type="AlphaFoldDB" id="A0A1I0Q838"/>
<evidence type="ECO:0000259" key="4">
    <source>
        <dbReference type="PROSITE" id="PS50995"/>
    </source>
</evidence>
<dbReference type="GO" id="GO:0003677">
    <property type="term" value="F:DNA binding"/>
    <property type="evidence" value="ECO:0007669"/>
    <property type="project" value="UniProtKB-KW"/>
</dbReference>
<sequence length="143" mass="16413">MDKSFHYLSMINQSQLQKKALIKLTGIGLTPGQPKILDYLGLHDGSIQKDIAYGCQIDPATLTGILERMEAKELIERHIQKGNRRSSYVYLTDSGREKAKMVAEKFLEIEESVFEGIEMEEREQFMNIFYKICCNMVDTEGLQ</sequence>
<reference evidence="5 6" key="1">
    <citation type="submission" date="2016-10" db="EMBL/GenBank/DDBJ databases">
        <authorList>
            <person name="de Groot N.N."/>
        </authorList>
    </citation>
    <scope>NUCLEOTIDE SEQUENCE [LARGE SCALE GENOMIC DNA]</scope>
    <source>
        <strain evidence="5 6">DSM 9179</strain>
    </source>
</reference>
<organism evidence="5 6">
    <name type="scientific">[Clostridium] fimetarium</name>
    <dbReference type="NCBI Taxonomy" id="99656"/>
    <lineage>
        <taxon>Bacteria</taxon>
        <taxon>Bacillati</taxon>
        <taxon>Bacillota</taxon>
        <taxon>Clostridia</taxon>
        <taxon>Lachnospirales</taxon>
        <taxon>Lachnospiraceae</taxon>
    </lineage>
</organism>
<dbReference type="Gene3D" id="1.10.10.10">
    <property type="entry name" value="Winged helix-like DNA-binding domain superfamily/Winged helix DNA-binding domain"/>
    <property type="match status" value="1"/>
</dbReference>
<keyword evidence="6" id="KW-1185">Reference proteome</keyword>
<dbReference type="Pfam" id="PF01047">
    <property type="entry name" value="MarR"/>
    <property type="match status" value="1"/>
</dbReference>
<dbReference type="PANTHER" id="PTHR42756">
    <property type="entry name" value="TRANSCRIPTIONAL REGULATOR, MARR"/>
    <property type="match status" value="1"/>
</dbReference>
<accession>A0A1I0Q838</accession>
<dbReference type="PANTHER" id="PTHR42756:SF1">
    <property type="entry name" value="TRANSCRIPTIONAL REPRESSOR OF EMRAB OPERON"/>
    <property type="match status" value="1"/>
</dbReference>
<protein>
    <submittedName>
        <fullName evidence="5">DNA-binding transcriptional regulator, MarR family</fullName>
    </submittedName>
</protein>
<dbReference type="EMBL" id="FOJI01000007">
    <property type="protein sequence ID" value="SEW22724.1"/>
    <property type="molecule type" value="Genomic_DNA"/>
</dbReference>
<dbReference type="STRING" id="99656.SAMN05421659_10748"/>
<name>A0A1I0Q838_9FIRM</name>
<keyword evidence="2 5" id="KW-0238">DNA-binding</keyword>
<gene>
    <name evidence="5" type="ORF">SAMN05421659_10748</name>
</gene>